<evidence type="ECO:0000313" key="4">
    <source>
        <dbReference type="Proteomes" id="UP001208689"/>
    </source>
</evidence>
<dbReference type="PANTHER" id="PTHR45752">
    <property type="entry name" value="LEUCINE-RICH REPEAT-CONTAINING"/>
    <property type="match status" value="1"/>
</dbReference>
<dbReference type="InterPro" id="IPR055414">
    <property type="entry name" value="LRR_R13L4/SHOC2-like"/>
</dbReference>
<feature type="domain" description="Disease resistance R13L4/SHOC-2-like LRR" evidence="2">
    <location>
        <begin position="145"/>
        <end position="323"/>
    </location>
</feature>
<dbReference type="Proteomes" id="UP001208689">
    <property type="component" value="Chromosome"/>
</dbReference>
<gene>
    <name evidence="3" type="ORF">NEF87_000631</name>
</gene>
<dbReference type="PANTHER" id="PTHR45752:SF195">
    <property type="entry name" value="LEUCINE-RICH REPEAT (LRR) FAMILY PROTEIN-RELATED"/>
    <property type="match status" value="1"/>
</dbReference>
<evidence type="ECO:0000259" key="2">
    <source>
        <dbReference type="Pfam" id="PF23598"/>
    </source>
</evidence>
<evidence type="ECO:0000256" key="1">
    <source>
        <dbReference type="ARBA" id="ARBA00022737"/>
    </source>
</evidence>
<evidence type="ECO:0000313" key="3">
    <source>
        <dbReference type="EMBL" id="UYP44346.1"/>
    </source>
</evidence>
<dbReference type="InterPro" id="IPR050715">
    <property type="entry name" value="LRR-SigEffector_domain"/>
</dbReference>
<proteinExistence type="predicted"/>
<dbReference type="EMBL" id="CP104013">
    <property type="protein sequence ID" value="UYP44346.1"/>
    <property type="molecule type" value="Genomic_DNA"/>
</dbReference>
<keyword evidence="4" id="KW-1185">Reference proteome</keyword>
<reference evidence="3" key="1">
    <citation type="submission" date="2022-09" db="EMBL/GenBank/DDBJ databases">
        <title>Actin cytoskeleton and complex cell architecture in an #Asgard archaeon.</title>
        <authorList>
            <person name="Ponce Toledo R.I."/>
            <person name="Schleper C."/>
            <person name="Rodrigues Oliveira T."/>
            <person name="Wollweber F."/>
            <person name="Xu J."/>
            <person name="Rittmann S."/>
            <person name="Klingl A."/>
            <person name="Pilhofer M."/>
        </authorList>
    </citation>
    <scope>NUCLEOTIDE SEQUENCE</scope>
    <source>
        <strain evidence="3">B-35</strain>
    </source>
</reference>
<accession>A0ABY6HLR4</accession>
<dbReference type="InterPro" id="IPR032675">
    <property type="entry name" value="LRR_dom_sf"/>
</dbReference>
<dbReference type="Pfam" id="PF23598">
    <property type="entry name" value="LRR_14"/>
    <property type="match status" value="1"/>
</dbReference>
<keyword evidence="1" id="KW-0677">Repeat</keyword>
<sequence length="333" mass="38050">MNQHNLKGILPPYNEVSEEKQKFLVSIKDIILDAWEISKNGHLMVYIDEEKIIRQLTIEMKESSKQAEIATLIDKIPHHFKHLNKLILNVVGMEKIPLWLSELHNLQLLSIGNESLGKIDIEIFSSFPNLRSLYLKGSFFFIPETIKNLTGLKILSISSVPNLKFFPEAIGKLSTLTNLYLSKIQVRNLPDSIGQLENLSQLSIQEATLKNLPESFGYLQNLQKLTLHEVALEELPESIGDCYRLKELDIKDCNNLTTLPNSLGDLHNLESIHIYGCLNLESIPDCIANLPQLKYVYLIENHKLEIPVWTQALLLKKLETFNVDGCKTKWMNP</sequence>
<dbReference type="SUPFAM" id="SSF52047">
    <property type="entry name" value="RNI-like"/>
    <property type="match status" value="1"/>
</dbReference>
<name>A0ABY6HLR4_9ARCH</name>
<organism evidence="3 4">
    <name type="scientific">Candidatus Lokiarchaeum ossiferum</name>
    <dbReference type="NCBI Taxonomy" id="2951803"/>
    <lineage>
        <taxon>Archaea</taxon>
        <taxon>Promethearchaeati</taxon>
        <taxon>Promethearchaeota</taxon>
        <taxon>Promethearchaeia</taxon>
        <taxon>Promethearchaeales</taxon>
        <taxon>Promethearchaeaceae</taxon>
        <taxon>Candidatus Lokiarchaeum</taxon>
    </lineage>
</organism>
<dbReference type="Gene3D" id="3.80.10.10">
    <property type="entry name" value="Ribonuclease Inhibitor"/>
    <property type="match status" value="1"/>
</dbReference>
<protein>
    <recommendedName>
        <fullName evidence="2">Disease resistance R13L4/SHOC-2-like LRR domain-containing protein</fullName>
    </recommendedName>
</protein>